<proteinExistence type="inferred from homology"/>
<sequence length="721" mass="82556">MGCQLSSTVAPCNVFESPEPVTKVFKPLDKPLVDSKPDNNNNAVISLQKSLKHRYKSRKASLVSYTSITSILPPKWPEKDTMCTLRGFSIDTSRAKSNSSVVSMCAQRLEMDEFPEGRSDGKPCNIYWHNIVYHDLKSVVKTAEARVNKFPGMTELAKKISLTQAIHSMQQLFPDEFRFYPKSWIIPAQLAEFQHYCKGLSEKSWFIVKPDEGSQGAGIYLINSPDQLQNTSDRHLIQEYVSDPFLLPDQLKFDFRVYAVIKSLNPLSIYVAREGMARFCTEKYEKPTGLNFENLFSHLTNYSLNKSNNSYIHSTTLRDQLKGSKRLLSTVFHQMEARGVRTRRLWHEIKLIIVKTTLAMIPEVMLNYEHYFRDVPGPQCFQIMGFDIIVRKDCMPLLLEVNSAPSLTIEHSGFAETDLTPVRSLVDELIKVPLVRDSMLLVLNKLDENNGARIIANADTLSWESSSINEQRTNHIAEDDLGMIRRKKKAHLSEIFPGRYGQQSKHLLFLDRAVYLFMQFINVKQSILITMGSLKSFIKKCNLSDVITNDELEKKFNQIYFYFTSKESQPSSGLPFHGFLQLLFHFSRLKFPEGESLLDSLQRLLAFCDAALRHYGVRSTRLRRTEIEMDQNTNSVEIYLLPSRMRQHKASATSTRSHFKSPAYMRRSAIRNSRSVPRMQQPQPFKGITNNSNSYSNMVDSTANNLMNGTSSTLPRISVHN</sequence>
<keyword evidence="2" id="KW-0436">Ligase</keyword>
<dbReference type="InterPro" id="IPR004344">
    <property type="entry name" value="TTL/TTLL_fam"/>
</dbReference>
<evidence type="ECO:0000256" key="3">
    <source>
        <dbReference type="ARBA" id="ARBA00022741"/>
    </source>
</evidence>
<name>A0A914BW21_9BILA</name>
<protein>
    <submittedName>
        <fullName evidence="7">Tubulin polyglutamylase TTLL11</fullName>
    </submittedName>
</protein>
<dbReference type="Gene3D" id="3.30.470.20">
    <property type="entry name" value="ATP-grasp fold, B domain"/>
    <property type="match status" value="1"/>
</dbReference>
<dbReference type="AlphaFoldDB" id="A0A914BW21"/>
<dbReference type="Proteomes" id="UP000887540">
    <property type="component" value="Unplaced"/>
</dbReference>
<feature type="region of interest" description="Disordered" evidence="5">
    <location>
        <begin position="673"/>
        <end position="694"/>
    </location>
</feature>
<comment type="similarity">
    <text evidence="1">Belongs to the tubulin--tyrosine ligase family.</text>
</comment>
<dbReference type="SUPFAM" id="SSF56059">
    <property type="entry name" value="Glutathione synthetase ATP-binding domain-like"/>
    <property type="match status" value="1"/>
</dbReference>
<evidence type="ECO:0000256" key="2">
    <source>
        <dbReference type="ARBA" id="ARBA00022598"/>
    </source>
</evidence>
<evidence type="ECO:0000256" key="4">
    <source>
        <dbReference type="ARBA" id="ARBA00022840"/>
    </source>
</evidence>
<dbReference type="PANTHER" id="PTHR12241:SF154">
    <property type="entry name" value="TUBULIN POLYGLUTAMYLASE TTLL11"/>
    <property type="match status" value="1"/>
</dbReference>
<evidence type="ECO:0000256" key="5">
    <source>
        <dbReference type="SAM" id="MobiDB-lite"/>
    </source>
</evidence>
<dbReference type="GO" id="GO:0015631">
    <property type="term" value="F:tubulin binding"/>
    <property type="evidence" value="ECO:0007669"/>
    <property type="project" value="TreeGrafter"/>
</dbReference>
<keyword evidence="3" id="KW-0547">Nucleotide-binding</keyword>
<evidence type="ECO:0000256" key="1">
    <source>
        <dbReference type="ARBA" id="ARBA00006820"/>
    </source>
</evidence>
<evidence type="ECO:0000313" key="6">
    <source>
        <dbReference type="Proteomes" id="UP000887540"/>
    </source>
</evidence>
<dbReference type="Pfam" id="PF03133">
    <property type="entry name" value="TTL"/>
    <property type="match status" value="1"/>
</dbReference>
<dbReference type="GO" id="GO:0070740">
    <property type="term" value="F:tubulin-glutamic acid ligase activity"/>
    <property type="evidence" value="ECO:0007669"/>
    <property type="project" value="TreeGrafter"/>
</dbReference>
<keyword evidence="4" id="KW-0067">ATP-binding</keyword>
<dbReference type="GO" id="GO:0005524">
    <property type="term" value="F:ATP binding"/>
    <property type="evidence" value="ECO:0007669"/>
    <property type="project" value="UniProtKB-KW"/>
</dbReference>
<reference evidence="7" key="1">
    <citation type="submission" date="2022-11" db="UniProtKB">
        <authorList>
            <consortium name="WormBaseParasite"/>
        </authorList>
    </citation>
    <scope>IDENTIFICATION</scope>
</reference>
<dbReference type="PROSITE" id="PS51221">
    <property type="entry name" value="TTL"/>
    <property type="match status" value="1"/>
</dbReference>
<evidence type="ECO:0000313" key="7">
    <source>
        <dbReference type="WBParaSite" id="ACRNAN_Path_1130.g4374.t1"/>
    </source>
</evidence>
<keyword evidence="6" id="KW-1185">Reference proteome</keyword>
<dbReference type="GO" id="GO:0000226">
    <property type="term" value="P:microtubule cytoskeleton organization"/>
    <property type="evidence" value="ECO:0007669"/>
    <property type="project" value="TreeGrafter"/>
</dbReference>
<organism evidence="6 7">
    <name type="scientific">Acrobeloides nanus</name>
    <dbReference type="NCBI Taxonomy" id="290746"/>
    <lineage>
        <taxon>Eukaryota</taxon>
        <taxon>Metazoa</taxon>
        <taxon>Ecdysozoa</taxon>
        <taxon>Nematoda</taxon>
        <taxon>Chromadorea</taxon>
        <taxon>Rhabditida</taxon>
        <taxon>Tylenchina</taxon>
        <taxon>Cephalobomorpha</taxon>
        <taxon>Cephaloboidea</taxon>
        <taxon>Cephalobidae</taxon>
        <taxon>Acrobeloides</taxon>
    </lineage>
</organism>
<dbReference type="GO" id="GO:0036064">
    <property type="term" value="C:ciliary basal body"/>
    <property type="evidence" value="ECO:0007669"/>
    <property type="project" value="TreeGrafter"/>
</dbReference>
<dbReference type="PANTHER" id="PTHR12241">
    <property type="entry name" value="TUBULIN POLYGLUTAMYLASE"/>
    <property type="match status" value="1"/>
</dbReference>
<dbReference type="WBParaSite" id="ACRNAN_Path_1130.g4374.t1">
    <property type="protein sequence ID" value="ACRNAN_Path_1130.g4374.t1"/>
    <property type="gene ID" value="ACRNAN_Path_1130.g4374"/>
</dbReference>
<dbReference type="GO" id="GO:0019098">
    <property type="term" value="P:reproductive behavior"/>
    <property type="evidence" value="ECO:0007669"/>
    <property type="project" value="UniProtKB-ARBA"/>
</dbReference>
<accession>A0A914BW21</accession>